<name>A0AC35G9K1_9BILA</name>
<dbReference type="WBParaSite" id="PS1159_v2.g3094.t1">
    <property type="protein sequence ID" value="PS1159_v2.g3094.t1"/>
    <property type="gene ID" value="PS1159_v2.g3094"/>
</dbReference>
<dbReference type="Proteomes" id="UP000887580">
    <property type="component" value="Unplaced"/>
</dbReference>
<protein>
    <submittedName>
        <fullName evidence="2">Uncharacterized protein</fullName>
    </submittedName>
</protein>
<proteinExistence type="predicted"/>
<reference evidence="2" key="1">
    <citation type="submission" date="2022-11" db="UniProtKB">
        <authorList>
            <consortium name="WormBaseParasite"/>
        </authorList>
    </citation>
    <scope>IDENTIFICATION</scope>
</reference>
<organism evidence="1 2">
    <name type="scientific">Panagrolaimus sp. PS1159</name>
    <dbReference type="NCBI Taxonomy" id="55785"/>
    <lineage>
        <taxon>Eukaryota</taxon>
        <taxon>Metazoa</taxon>
        <taxon>Ecdysozoa</taxon>
        <taxon>Nematoda</taxon>
        <taxon>Chromadorea</taxon>
        <taxon>Rhabditida</taxon>
        <taxon>Tylenchina</taxon>
        <taxon>Panagrolaimomorpha</taxon>
        <taxon>Panagrolaimoidea</taxon>
        <taxon>Panagrolaimidae</taxon>
        <taxon>Panagrolaimus</taxon>
    </lineage>
</organism>
<sequence>MSQRDFTIDVILFGETPRDYNVEVTSEVIDEFATLELFKIKLQKTRAELAKSSAVDNAQKKIFLKMFKNFKNKLVKKQQKTEKQIRKNYKMLNDLKQQMEANDVVARGINSQIFQNKLERVQFATGIDANQHFLLIQQRKSFLEAYKEVNSTYKALGEIICEEPKKGKQENAQINGNEFINNTGALAEIDAENPKKPRLN</sequence>
<accession>A0AC35G9K1</accession>
<evidence type="ECO:0000313" key="2">
    <source>
        <dbReference type="WBParaSite" id="PS1159_v2.g3094.t1"/>
    </source>
</evidence>
<evidence type="ECO:0000313" key="1">
    <source>
        <dbReference type="Proteomes" id="UP000887580"/>
    </source>
</evidence>